<reference evidence="2" key="1">
    <citation type="submission" date="2014-03" db="EMBL/GenBank/DDBJ databases">
        <authorList>
            <person name="Aksoy S."/>
            <person name="Warren W."/>
            <person name="Wilson R.K."/>
        </authorList>
    </citation>
    <scope>NUCLEOTIDE SEQUENCE [LARGE SCALE GENOMIC DNA]</scope>
    <source>
        <strain evidence="2">IAEA</strain>
    </source>
</reference>
<proteinExistence type="predicted"/>
<reference evidence="1" key="2">
    <citation type="submission" date="2020-05" db="UniProtKB">
        <authorList>
            <consortium name="EnsemblMetazoa"/>
        </authorList>
    </citation>
    <scope>IDENTIFICATION</scope>
    <source>
        <strain evidence="1">IAEA</strain>
    </source>
</reference>
<organism evidence="1 2">
    <name type="scientific">Glossina pallidipes</name>
    <name type="common">Tsetse fly</name>
    <dbReference type="NCBI Taxonomy" id="7398"/>
    <lineage>
        <taxon>Eukaryota</taxon>
        <taxon>Metazoa</taxon>
        <taxon>Ecdysozoa</taxon>
        <taxon>Arthropoda</taxon>
        <taxon>Hexapoda</taxon>
        <taxon>Insecta</taxon>
        <taxon>Pterygota</taxon>
        <taxon>Neoptera</taxon>
        <taxon>Endopterygota</taxon>
        <taxon>Diptera</taxon>
        <taxon>Brachycera</taxon>
        <taxon>Muscomorpha</taxon>
        <taxon>Hippoboscoidea</taxon>
        <taxon>Glossinidae</taxon>
        <taxon>Glossina</taxon>
    </lineage>
</organism>
<dbReference type="Proteomes" id="UP000092445">
    <property type="component" value="Unassembled WGS sequence"/>
</dbReference>
<dbReference type="AlphaFoldDB" id="A0A1B0A0T2"/>
<name>A0A1B0A0T2_GLOPL</name>
<sequence>MENMGNEDVTRNAFESSLHFQTYPYETENILPVNNTNQIELCDAVTQKTVGGGGVLRLLSFVSSISSSLISSLICVVRYLPKFCCTSAAVFSLRKFCFLTKKMQVFQQQQEQYN</sequence>
<dbReference type="EnsemblMetazoa" id="GPAI030969-RA">
    <property type="protein sequence ID" value="GPAI030969-PA"/>
    <property type="gene ID" value="GPAI030969"/>
</dbReference>
<evidence type="ECO:0000313" key="1">
    <source>
        <dbReference type="EnsemblMetazoa" id="GPAI030969-PA"/>
    </source>
</evidence>
<protein>
    <submittedName>
        <fullName evidence="1">Uncharacterized protein</fullName>
    </submittedName>
</protein>
<evidence type="ECO:0000313" key="2">
    <source>
        <dbReference type="Proteomes" id="UP000092445"/>
    </source>
</evidence>
<accession>A0A1B0A0T2</accession>
<keyword evidence="2" id="KW-1185">Reference proteome</keyword>
<dbReference type="VEuPathDB" id="VectorBase:GPAI030969"/>